<reference evidence="3 4" key="1">
    <citation type="submission" date="2018-03" db="EMBL/GenBank/DDBJ databases">
        <title>The draft genome of Mesorhizobium soli JCM 19897.</title>
        <authorList>
            <person name="Li L."/>
            <person name="Liu L."/>
            <person name="Liang L."/>
            <person name="Wang T."/>
            <person name="Zhang X."/>
        </authorList>
    </citation>
    <scope>NUCLEOTIDE SEQUENCE [LARGE SCALE GENOMIC DNA]</scope>
    <source>
        <strain evidence="3 4">JCM 19897</strain>
    </source>
</reference>
<dbReference type="Gene3D" id="3.40.30.10">
    <property type="entry name" value="Glutaredoxin"/>
    <property type="match status" value="1"/>
</dbReference>
<dbReference type="InterPro" id="IPR036249">
    <property type="entry name" value="Thioredoxin-like_sf"/>
</dbReference>
<dbReference type="PANTHER" id="PTHR44051">
    <property type="entry name" value="GLUTATHIONE S-TRANSFERASE-RELATED"/>
    <property type="match status" value="1"/>
</dbReference>
<evidence type="ECO:0000259" key="1">
    <source>
        <dbReference type="PROSITE" id="PS50404"/>
    </source>
</evidence>
<evidence type="ECO:0000259" key="2">
    <source>
        <dbReference type="PROSITE" id="PS50405"/>
    </source>
</evidence>
<feature type="domain" description="GST C-terminal" evidence="2">
    <location>
        <begin position="88"/>
        <end position="210"/>
    </location>
</feature>
<dbReference type="InterPro" id="IPR036282">
    <property type="entry name" value="Glutathione-S-Trfase_C_sf"/>
</dbReference>
<name>A0A2P7SN63_9HYPH</name>
<accession>A0A2P7SN63</accession>
<keyword evidence="4" id="KW-1185">Reference proteome</keyword>
<comment type="caution">
    <text evidence="3">The sequence shown here is derived from an EMBL/GenBank/DDBJ whole genome shotgun (WGS) entry which is preliminary data.</text>
</comment>
<dbReference type="InterPro" id="IPR004045">
    <property type="entry name" value="Glutathione_S-Trfase_N"/>
</dbReference>
<dbReference type="EMBL" id="PXYL01000001">
    <property type="protein sequence ID" value="PSJ63922.1"/>
    <property type="molecule type" value="Genomic_DNA"/>
</dbReference>
<dbReference type="Pfam" id="PF00043">
    <property type="entry name" value="GST_C"/>
    <property type="match status" value="1"/>
</dbReference>
<dbReference type="Gene3D" id="1.20.1050.10">
    <property type="match status" value="1"/>
</dbReference>
<feature type="domain" description="GST N-terminal" evidence="1">
    <location>
        <begin position="1"/>
        <end position="83"/>
    </location>
</feature>
<dbReference type="AlphaFoldDB" id="A0A2P7SN63"/>
<dbReference type="SFLD" id="SFLDS00019">
    <property type="entry name" value="Glutathione_Transferase_(cytos"/>
    <property type="match status" value="1"/>
</dbReference>
<dbReference type="PROSITE" id="PS50405">
    <property type="entry name" value="GST_CTER"/>
    <property type="match status" value="1"/>
</dbReference>
<dbReference type="CDD" id="cd00299">
    <property type="entry name" value="GST_C_family"/>
    <property type="match status" value="1"/>
</dbReference>
<proteinExistence type="predicted"/>
<dbReference type="Pfam" id="PF13417">
    <property type="entry name" value="GST_N_3"/>
    <property type="match status" value="1"/>
</dbReference>
<dbReference type="InterPro" id="IPR040079">
    <property type="entry name" value="Glutathione_S-Trfase"/>
</dbReference>
<dbReference type="PROSITE" id="PS50404">
    <property type="entry name" value="GST_NTER"/>
    <property type="match status" value="1"/>
</dbReference>
<dbReference type="SUPFAM" id="SSF52833">
    <property type="entry name" value="Thioredoxin-like"/>
    <property type="match status" value="1"/>
</dbReference>
<dbReference type="RefSeq" id="WP_106722275.1">
    <property type="nucleotide sequence ID" value="NZ_PXYL01000001.1"/>
</dbReference>
<evidence type="ECO:0000313" key="4">
    <source>
        <dbReference type="Proteomes" id="UP000240653"/>
    </source>
</evidence>
<evidence type="ECO:0000313" key="3">
    <source>
        <dbReference type="EMBL" id="PSJ63922.1"/>
    </source>
</evidence>
<dbReference type="OrthoDB" id="9782992at2"/>
<dbReference type="GO" id="GO:0016740">
    <property type="term" value="F:transferase activity"/>
    <property type="evidence" value="ECO:0007669"/>
    <property type="project" value="UniProtKB-KW"/>
</dbReference>
<sequence>MSLTLHLHPLSSYSHKTLIAFYENDVPFTANILDLANEECRETFRKLWPVAKMPVLRDEARDRTVPESTVIIEYLALHYPGPVELLPADPELALQVRLADRFYDLYVHTHVQGIVADRLRPAGQHDPFGVEQKRAALKSAYDIIDAEMATRTWAVGESYTMADCAASPALFYGNEVLPFGDTHRHVAAYFERLKKRPSFARALKEAEPYFHMFPRQNLA</sequence>
<dbReference type="InterPro" id="IPR004046">
    <property type="entry name" value="GST_C"/>
</dbReference>
<dbReference type="SFLD" id="SFLDG00358">
    <property type="entry name" value="Main_(cytGST)"/>
    <property type="match status" value="1"/>
</dbReference>
<keyword evidence="3" id="KW-0808">Transferase</keyword>
<dbReference type="CDD" id="cd00570">
    <property type="entry name" value="GST_N_family"/>
    <property type="match status" value="1"/>
</dbReference>
<dbReference type="PANTHER" id="PTHR44051:SF8">
    <property type="entry name" value="GLUTATHIONE S-TRANSFERASE GSTA"/>
    <property type="match status" value="1"/>
</dbReference>
<protein>
    <submittedName>
        <fullName evidence="3">Glutathione S-transferase</fullName>
    </submittedName>
</protein>
<dbReference type="InterPro" id="IPR010987">
    <property type="entry name" value="Glutathione-S-Trfase_C-like"/>
</dbReference>
<dbReference type="SUPFAM" id="SSF47616">
    <property type="entry name" value="GST C-terminal domain-like"/>
    <property type="match status" value="1"/>
</dbReference>
<organism evidence="3 4">
    <name type="scientific">Pseudaminobacter soli</name>
    <name type="common">ex Li et al. 2025</name>
    <dbReference type="NCBI Taxonomy" id="1295366"/>
    <lineage>
        <taxon>Bacteria</taxon>
        <taxon>Pseudomonadati</taxon>
        <taxon>Pseudomonadota</taxon>
        <taxon>Alphaproteobacteria</taxon>
        <taxon>Hyphomicrobiales</taxon>
        <taxon>Phyllobacteriaceae</taxon>
        <taxon>Pseudaminobacter</taxon>
    </lineage>
</organism>
<dbReference type="Proteomes" id="UP000240653">
    <property type="component" value="Unassembled WGS sequence"/>
</dbReference>
<gene>
    <name evidence="3" type="ORF">C7I85_02035</name>
</gene>